<feature type="region of interest" description="Disordered" evidence="1">
    <location>
        <begin position="45"/>
        <end position="65"/>
    </location>
</feature>
<protein>
    <submittedName>
        <fullName evidence="3">Uncharacterized protein</fullName>
    </submittedName>
</protein>
<evidence type="ECO:0000256" key="1">
    <source>
        <dbReference type="SAM" id="MobiDB-lite"/>
    </source>
</evidence>
<evidence type="ECO:0000313" key="2">
    <source>
        <dbReference type="EMBL" id="KAF7163259.1"/>
    </source>
</evidence>
<organism evidence="3 4">
    <name type="scientific">Aspergillus felis</name>
    <dbReference type="NCBI Taxonomy" id="1287682"/>
    <lineage>
        <taxon>Eukaryota</taxon>
        <taxon>Fungi</taxon>
        <taxon>Dikarya</taxon>
        <taxon>Ascomycota</taxon>
        <taxon>Pezizomycotina</taxon>
        <taxon>Eurotiomycetes</taxon>
        <taxon>Eurotiomycetidae</taxon>
        <taxon>Eurotiales</taxon>
        <taxon>Aspergillaceae</taxon>
        <taxon>Aspergillus</taxon>
        <taxon>Aspergillus subgen. Fumigati</taxon>
    </lineage>
</organism>
<dbReference type="EMBL" id="JACBAE010001345">
    <property type="protein sequence ID" value="KAF7163259.1"/>
    <property type="molecule type" value="Genomic_DNA"/>
</dbReference>
<gene>
    <name evidence="2" type="ORF">CNMCM5623_008280</name>
    <name evidence="3" type="ORF">CNMCM7691_008134</name>
</gene>
<dbReference type="Proteomes" id="UP000641853">
    <property type="component" value="Unassembled WGS sequence"/>
</dbReference>
<dbReference type="Proteomes" id="UP000654922">
    <property type="component" value="Unassembled WGS sequence"/>
</dbReference>
<proteinExistence type="predicted"/>
<evidence type="ECO:0000313" key="3">
    <source>
        <dbReference type="EMBL" id="KAF7179203.1"/>
    </source>
</evidence>
<name>A0A8H6V556_9EURO</name>
<keyword evidence="4" id="KW-1185">Reference proteome</keyword>
<evidence type="ECO:0000313" key="4">
    <source>
        <dbReference type="Proteomes" id="UP000641853"/>
    </source>
</evidence>
<dbReference type="OrthoDB" id="10375211at2759"/>
<accession>A0A8H6V556</accession>
<dbReference type="EMBL" id="JACBAG010001866">
    <property type="protein sequence ID" value="KAF7179203.1"/>
    <property type="molecule type" value="Genomic_DNA"/>
</dbReference>
<comment type="caution">
    <text evidence="3">The sequence shown here is derived from an EMBL/GenBank/DDBJ whole genome shotgun (WGS) entry which is preliminary data.</text>
</comment>
<dbReference type="AlphaFoldDB" id="A0A8H6V556"/>
<reference evidence="3" key="1">
    <citation type="submission" date="2020-06" db="EMBL/GenBank/DDBJ databases">
        <title>Draft genome sequences of strains closely related to Aspergillus parafelis and Aspergillus hiratsukae.</title>
        <authorList>
            <person name="Dos Santos R.A.C."/>
            <person name="Rivero-Menendez O."/>
            <person name="Steenwyk J.L."/>
            <person name="Mead M.E."/>
            <person name="Goldman G.H."/>
            <person name="Alastruey-Izquierdo A."/>
            <person name="Rokas A."/>
        </authorList>
    </citation>
    <scope>NUCLEOTIDE SEQUENCE</scope>
    <source>
        <strain evidence="2">CNM-CM5623</strain>
        <strain evidence="3">CNM-CM7691</strain>
    </source>
</reference>
<sequence length="81" mass="9037">MVKIPIKCAGPAPGWQIEKGFSQLDRMGPIYRYFDRVSSYGEYTGNNDNLGRDRSPGSESPLSRETGHLYTCFLGFEINGS</sequence>